<dbReference type="EMBL" id="SJOL01004525">
    <property type="protein sequence ID" value="TGZ71528.1"/>
    <property type="molecule type" value="Genomic_DNA"/>
</dbReference>
<dbReference type="EMBL" id="SJOL01004525">
    <property type="protein sequence ID" value="TGZ71527.1"/>
    <property type="molecule type" value="Genomic_DNA"/>
</dbReference>
<protein>
    <submittedName>
        <fullName evidence="2">Uncharacterized protein</fullName>
    </submittedName>
</protein>
<name>A0A4S2MBD6_OPIFE</name>
<evidence type="ECO:0000313" key="1">
    <source>
        <dbReference type="EMBL" id="TGZ71527.1"/>
    </source>
</evidence>
<proteinExistence type="predicted"/>
<accession>A0A4S2MBD6</accession>
<evidence type="ECO:0000313" key="2">
    <source>
        <dbReference type="EMBL" id="TGZ71528.1"/>
    </source>
</evidence>
<keyword evidence="3" id="KW-1185">Reference proteome</keyword>
<reference evidence="2 3" key="1">
    <citation type="journal article" date="2019" name="BMC Genomics">
        <title>New insights from Opisthorchis felineus genome: update on genomics of the epidemiologically important liver flukes.</title>
        <authorList>
            <person name="Ershov N.I."/>
            <person name="Mordvinov V.A."/>
            <person name="Prokhortchouk E.B."/>
            <person name="Pakharukova M.Y."/>
            <person name="Gunbin K.V."/>
            <person name="Ustyantsev K."/>
            <person name="Genaev M.A."/>
            <person name="Blinov A.G."/>
            <person name="Mazur A."/>
            <person name="Boulygina E."/>
            <person name="Tsygankova S."/>
            <person name="Khrameeva E."/>
            <person name="Chekanov N."/>
            <person name="Fan G."/>
            <person name="Xiao A."/>
            <person name="Zhang H."/>
            <person name="Xu X."/>
            <person name="Yang H."/>
            <person name="Solovyev V."/>
            <person name="Lee S.M."/>
            <person name="Liu X."/>
            <person name="Afonnikov D.A."/>
            <person name="Skryabin K.G."/>
        </authorList>
    </citation>
    <scope>NUCLEOTIDE SEQUENCE [LARGE SCALE GENOMIC DNA]</scope>
    <source>
        <strain evidence="2">AK-0245</strain>
        <tissue evidence="2">Whole organism</tissue>
    </source>
</reference>
<sequence>MRYLQPTDERRADKCSLFTNGRLLCLPFYWAAKSRPLRRTLQISSSFLPSVKPILWCPLILRSFYGIVPCLESDSSLAGVASPTPTVKYIRPFGFSIPEALAKRLSSARLQPRAIDEAYKICRNYHRPAVSETSTWRHACAPTLTSQSILAREQLFYHATPFLLMFPERLQENVATLH</sequence>
<dbReference type="AlphaFoldDB" id="A0A4S2MBD6"/>
<organism evidence="2 3">
    <name type="scientific">Opisthorchis felineus</name>
    <dbReference type="NCBI Taxonomy" id="147828"/>
    <lineage>
        <taxon>Eukaryota</taxon>
        <taxon>Metazoa</taxon>
        <taxon>Spiralia</taxon>
        <taxon>Lophotrochozoa</taxon>
        <taxon>Platyhelminthes</taxon>
        <taxon>Trematoda</taxon>
        <taxon>Digenea</taxon>
        <taxon>Opisthorchiida</taxon>
        <taxon>Opisthorchiata</taxon>
        <taxon>Opisthorchiidae</taxon>
        <taxon>Opisthorchis</taxon>
    </lineage>
</organism>
<evidence type="ECO:0000313" key="3">
    <source>
        <dbReference type="Proteomes" id="UP000308267"/>
    </source>
</evidence>
<dbReference type="Proteomes" id="UP000308267">
    <property type="component" value="Unassembled WGS sequence"/>
</dbReference>
<gene>
    <name evidence="1" type="ORF">CRM22_002578</name>
    <name evidence="2" type="ORF">CRM22_002579</name>
</gene>
<comment type="caution">
    <text evidence="2">The sequence shown here is derived from an EMBL/GenBank/DDBJ whole genome shotgun (WGS) entry which is preliminary data.</text>
</comment>